<dbReference type="GO" id="GO:0022625">
    <property type="term" value="C:cytosolic large ribosomal subunit"/>
    <property type="evidence" value="ECO:0007669"/>
    <property type="project" value="TreeGrafter"/>
</dbReference>
<proteinExistence type="inferred from homology"/>
<protein>
    <recommendedName>
        <fullName evidence="6">60S ribosomal protein L13</fullName>
    </recommendedName>
</protein>
<evidence type="ECO:0000256" key="4">
    <source>
        <dbReference type="ARBA" id="ARBA00058367"/>
    </source>
</evidence>
<dbReference type="Pfam" id="PF01294">
    <property type="entry name" value="Ribosomal_L13e"/>
    <property type="match status" value="1"/>
</dbReference>
<evidence type="ECO:0000256" key="1">
    <source>
        <dbReference type="ARBA" id="ARBA00005640"/>
    </source>
</evidence>
<keyword evidence="8" id="KW-1185">Reference proteome</keyword>
<sequence>MAPKRNNMIPNAHFRKDWQRYVKTWFNQPMRKKRRHVERVKKARVIAPRPAKGPIRPVVRCPTFRYHTKQRLGRGFTLEELKAAGIHKKEAMTIGIAVDFRRRNKNVESLQANVQRLKKYKSKLIIFPRKMSKPKKGDATADEVKMATQLKGVIMPIKKSVRHEKARKPTEEEKKFKAYVTLRVARADAKYWGIRQKKAKEAAESLEAAPKKVK</sequence>
<dbReference type="GO" id="GO:0006412">
    <property type="term" value="P:translation"/>
    <property type="evidence" value="ECO:0007669"/>
    <property type="project" value="InterPro"/>
</dbReference>
<dbReference type="PANTHER" id="PTHR11722">
    <property type="entry name" value="60S RIBOSOMAL PROTEIN L13"/>
    <property type="match status" value="1"/>
</dbReference>
<evidence type="ECO:0000313" key="8">
    <source>
        <dbReference type="Proteomes" id="UP001054837"/>
    </source>
</evidence>
<dbReference type="GO" id="GO:0003735">
    <property type="term" value="F:structural constituent of ribosome"/>
    <property type="evidence" value="ECO:0007669"/>
    <property type="project" value="InterPro"/>
</dbReference>
<evidence type="ECO:0000313" key="7">
    <source>
        <dbReference type="EMBL" id="GIX68537.1"/>
    </source>
</evidence>
<gene>
    <name evidence="7" type="primary">RPL13</name>
    <name evidence="7" type="ORF">CDAR_515231</name>
</gene>
<dbReference type="EMBL" id="BPLQ01000182">
    <property type="protein sequence ID" value="GIX68537.1"/>
    <property type="molecule type" value="Genomic_DNA"/>
</dbReference>
<dbReference type="AlphaFoldDB" id="A0AAV4M8S4"/>
<comment type="caution">
    <text evidence="7">The sequence shown here is derived from an EMBL/GenBank/DDBJ whole genome shotgun (WGS) entry which is preliminary data.</text>
</comment>
<comment type="function">
    <text evidence="4">Component of the ribosome, a large ribonucleoprotein complex responsible for the synthesis of proteins in the cell. The small ribosomal subunit (SSU) binds messenger RNAs (mRNAs) and translates the encoded message by selecting cognate aminoacyl-transfer RNA (tRNA) molecules. The large subunit (LSU) contains the ribosomal catalytic site termed the peptidyl transferase center (PTC), which catalyzes the formation of peptide bonds, thereby polymerizing the amino acids delivered by tRNAs into a polypeptide chain. The nascent polypeptides leave the ribosome through a tunnel in the LSU and interact with protein factors that function in enzymatic processing, targeting, and the membrane insertion of nascent chains at the exit of the ribosomal tunnel. As part of the LSU, it is probably required for its formation and the maturation of rRNAs.</text>
</comment>
<evidence type="ECO:0000256" key="6">
    <source>
        <dbReference type="RuleBase" id="RU000572"/>
    </source>
</evidence>
<dbReference type="InterPro" id="IPR018256">
    <property type="entry name" value="Ribosomal_eL13_CS"/>
</dbReference>
<dbReference type="Proteomes" id="UP001054837">
    <property type="component" value="Unassembled WGS sequence"/>
</dbReference>
<dbReference type="PANTHER" id="PTHR11722:SF0">
    <property type="entry name" value="LARGE RIBOSOMAL SUBUNIT PROTEIN EL13"/>
    <property type="match status" value="1"/>
</dbReference>
<dbReference type="GO" id="GO:0003723">
    <property type="term" value="F:RNA binding"/>
    <property type="evidence" value="ECO:0007669"/>
    <property type="project" value="TreeGrafter"/>
</dbReference>
<comment type="subunit">
    <text evidence="5">Component of the 60S large ribosomal subunit (LSU).</text>
</comment>
<evidence type="ECO:0000256" key="3">
    <source>
        <dbReference type="ARBA" id="ARBA00023274"/>
    </source>
</evidence>
<dbReference type="InterPro" id="IPR001380">
    <property type="entry name" value="Ribosomal_eL13"/>
</dbReference>
<evidence type="ECO:0000256" key="5">
    <source>
        <dbReference type="ARBA" id="ARBA00065437"/>
    </source>
</evidence>
<dbReference type="FunFam" id="1.20.5.110:FF:000003">
    <property type="entry name" value="60S ribosomal protein L13"/>
    <property type="match status" value="1"/>
</dbReference>
<evidence type="ECO:0000256" key="2">
    <source>
        <dbReference type="ARBA" id="ARBA00022980"/>
    </source>
</evidence>
<comment type="similarity">
    <text evidence="1 6">Belongs to the eukaryotic ribosomal protein eL13 family.</text>
</comment>
<dbReference type="HAMAP" id="MF_00499">
    <property type="entry name" value="Ribosomal_eL13"/>
    <property type="match status" value="1"/>
</dbReference>
<keyword evidence="2 6" id="KW-0689">Ribosomal protein</keyword>
<reference evidence="7 8" key="1">
    <citation type="submission" date="2021-06" db="EMBL/GenBank/DDBJ databases">
        <title>Caerostris darwini draft genome.</title>
        <authorList>
            <person name="Kono N."/>
            <person name="Arakawa K."/>
        </authorList>
    </citation>
    <scope>NUCLEOTIDE SEQUENCE [LARGE SCALE GENOMIC DNA]</scope>
</reference>
<organism evidence="7 8">
    <name type="scientific">Caerostris darwini</name>
    <dbReference type="NCBI Taxonomy" id="1538125"/>
    <lineage>
        <taxon>Eukaryota</taxon>
        <taxon>Metazoa</taxon>
        <taxon>Ecdysozoa</taxon>
        <taxon>Arthropoda</taxon>
        <taxon>Chelicerata</taxon>
        <taxon>Arachnida</taxon>
        <taxon>Araneae</taxon>
        <taxon>Araneomorphae</taxon>
        <taxon>Entelegynae</taxon>
        <taxon>Araneoidea</taxon>
        <taxon>Araneidae</taxon>
        <taxon>Caerostris</taxon>
    </lineage>
</organism>
<dbReference type="Gene3D" id="1.20.5.110">
    <property type="match status" value="1"/>
</dbReference>
<name>A0AAV4M8S4_9ARAC</name>
<accession>A0AAV4M8S4</accession>
<keyword evidence="3 6" id="KW-0687">Ribonucleoprotein</keyword>
<dbReference type="PROSITE" id="PS01104">
    <property type="entry name" value="RIBOSOMAL_L13E"/>
    <property type="match status" value="1"/>
</dbReference>